<evidence type="ECO:0000256" key="1">
    <source>
        <dbReference type="ARBA" id="ARBA00022676"/>
    </source>
</evidence>
<comment type="similarity">
    <text evidence="3">Belongs to the glycosyl hydrolase 130 family.</text>
</comment>
<dbReference type="AlphaFoldDB" id="A0A2M8EWS0"/>
<dbReference type="CDD" id="cd18614">
    <property type="entry name" value="GH130"/>
    <property type="match status" value="1"/>
</dbReference>
<dbReference type="Gene3D" id="2.115.10.20">
    <property type="entry name" value="Glycosyl hydrolase domain, family 43"/>
    <property type="match status" value="2"/>
</dbReference>
<dbReference type="Pfam" id="PF04041">
    <property type="entry name" value="Glyco_hydro_130"/>
    <property type="match status" value="1"/>
</dbReference>
<dbReference type="SUPFAM" id="SSF75005">
    <property type="entry name" value="Arabinanase/levansucrase/invertase"/>
    <property type="match status" value="2"/>
</dbReference>
<dbReference type="EMBL" id="PFSC01000161">
    <property type="protein sequence ID" value="PJC30313.1"/>
    <property type="molecule type" value="Genomic_DNA"/>
</dbReference>
<evidence type="ECO:0000313" key="5">
    <source>
        <dbReference type="Proteomes" id="UP000231383"/>
    </source>
</evidence>
<dbReference type="GO" id="GO:0016757">
    <property type="term" value="F:glycosyltransferase activity"/>
    <property type="evidence" value="ECO:0007669"/>
    <property type="project" value="UniProtKB-KW"/>
</dbReference>
<accession>A0A2M8EWS0</accession>
<dbReference type="InterPro" id="IPR023296">
    <property type="entry name" value="Glyco_hydro_beta-prop_sf"/>
</dbReference>
<comment type="caution">
    <text evidence="4">The sequence shown here is derived from an EMBL/GenBank/DDBJ whole genome shotgun (WGS) entry which is preliminary data.</text>
</comment>
<organism evidence="4 5">
    <name type="scientific">Candidatus Roizmanbacteria bacterium CG_4_9_14_0_2_um_filter_39_13</name>
    <dbReference type="NCBI Taxonomy" id="1974839"/>
    <lineage>
        <taxon>Bacteria</taxon>
        <taxon>Candidatus Roizmaniibacteriota</taxon>
    </lineage>
</organism>
<evidence type="ECO:0000256" key="3">
    <source>
        <dbReference type="ARBA" id="ARBA00024356"/>
    </source>
</evidence>
<keyword evidence="2" id="KW-0808">Transferase</keyword>
<evidence type="ECO:0000313" key="4">
    <source>
        <dbReference type="EMBL" id="PJC30313.1"/>
    </source>
</evidence>
<reference evidence="5" key="1">
    <citation type="submission" date="2017-09" db="EMBL/GenBank/DDBJ databases">
        <title>Depth-based differentiation of microbial function through sediment-hosted aquifers and enrichment of novel symbionts in the deep terrestrial subsurface.</title>
        <authorList>
            <person name="Probst A.J."/>
            <person name="Ladd B."/>
            <person name="Jarett J.K."/>
            <person name="Geller-Mcgrath D.E."/>
            <person name="Sieber C.M.K."/>
            <person name="Emerson J.B."/>
            <person name="Anantharaman K."/>
            <person name="Thomas B.C."/>
            <person name="Malmstrom R."/>
            <person name="Stieglmeier M."/>
            <person name="Klingl A."/>
            <person name="Woyke T."/>
            <person name="Ryan C.M."/>
            <person name="Banfield J.F."/>
        </authorList>
    </citation>
    <scope>NUCLEOTIDE SEQUENCE [LARGE SCALE GENOMIC DNA]</scope>
</reference>
<protein>
    <recommendedName>
        <fullName evidence="6">Glycosidase</fullName>
    </recommendedName>
</protein>
<sequence>MDLESVKIKLSRYFRSNEVDSDHIPLTIFKKNNQVIFLYKSKKDHRVIKAESEDGFYFEITPGKYEYPLPLPNEFRVPHVLYKEQQVKYYGDRSIKVAYSMKGDDWKSDKKTLILAPFPISVAQVISRKEGILVQYFGKEIRNNRMHYSMYLALFNKNQPDQLLWKTNQPIWHQDDEWSEKDIRPIGSIFLNDKIISYWFVDGKCMYGIVHSGFLYDPKKILENSVIKHNDNPIIAPKKDNDWEAFNTFNPAVLQTGNKVHILYRAQGYDYISTVGYASSDGGITINDRLDKPIFSPSKDFETNNSSGVFHDFVSGGGYGGCEDPRLTQIDNKVYMTYVAFDGWSPPRLALTSINIEDFLRKRWHWSKPVLVSPPGIVDKSGCLLPEKINGKYVFFHRVFPNILIDFLDDLNFDGKTNFLKGEYQIKVRPNKWDSRKIGAGAPPIKTEYGWLLIYYGVDNRDDSKYLIGAMLLDLKDPTKVLYRSDDPIMRPDEAYENNGFKPGIIYPCGAAVIDGNLMIYYGGADSYVCVAYAKMDTFLQELMTQKPVHLKSLEVRELSYG</sequence>
<dbReference type="PANTHER" id="PTHR34106">
    <property type="entry name" value="GLYCOSIDASE"/>
    <property type="match status" value="1"/>
</dbReference>
<proteinExistence type="inferred from homology"/>
<dbReference type="Proteomes" id="UP000231383">
    <property type="component" value="Unassembled WGS sequence"/>
</dbReference>
<evidence type="ECO:0000256" key="2">
    <source>
        <dbReference type="ARBA" id="ARBA00022679"/>
    </source>
</evidence>
<dbReference type="InterPro" id="IPR007184">
    <property type="entry name" value="Mannoside_phosphorylase"/>
</dbReference>
<name>A0A2M8EWS0_9BACT</name>
<gene>
    <name evidence="4" type="ORF">CO051_06355</name>
</gene>
<keyword evidence="1" id="KW-0328">Glycosyltransferase</keyword>
<dbReference type="PANTHER" id="PTHR34106:SF5">
    <property type="entry name" value="GLYCOSIDASE"/>
    <property type="match status" value="1"/>
</dbReference>
<evidence type="ECO:0008006" key="6">
    <source>
        <dbReference type="Google" id="ProtNLM"/>
    </source>
</evidence>